<reference evidence="9 10" key="1">
    <citation type="submission" date="2018-08" db="EMBL/GenBank/DDBJ databases">
        <title>Genomic Encyclopedia of Archaeal and Bacterial Type Strains, Phase II (KMG-II): from individual species to whole genera.</title>
        <authorList>
            <person name="Goeker M."/>
        </authorList>
    </citation>
    <scope>NUCLEOTIDE SEQUENCE [LARGE SCALE GENOMIC DNA]</scope>
    <source>
        <strain evidence="9 10">DSM 45791</strain>
    </source>
</reference>
<proteinExistence type="predicted"/>
<keyword evidence="3 8" id="KW-0732">Signal</keyword>
<keyword evidence="7" id="KW-0624">Polysaccharide degradation</keyword>
<keyword evidence="10" id="KW-1185">Reference proteome</keyword>
<keyword evidence="4 9" id="KW-0378">Hydrolase</keyword>
<gene>
    <name evidence="9" type="ORF">BCF44_102352</name>
</gene>
<name>A0A3E0I686_9PSEU</name>
<evidence type="ECO:0000256" key="3">
    <source>
        <dbReference type="ARBA" id="ARBA00022729"/>
    </source>
</evidence>
<evidence type="ECO:0000256" key="7">
    <source>
        <dbReference type="ARBA" id="ARBA00023326"/>
    </source>
</evidence>
<dbReference type="AlphaFoldDB" id="A0A3E0I686"/>
<dbReference type="Pfam" id="PF07335">
    <property type="entry name" value="Glyco_hydro_75"/>
    <property type="match status" value="1"/>
</dbReference>
<organism evidence="9 10">
    <name type="scientific">Kutzneria buriramensis</name>
    <dbReference type="NCBI Taxonomy" id="1045776"/>
    <lineage>
        <taxon>Bacteria</taxon>
        <taxon>Bacillati</taxon>
        <taxon>Actinomycetota</taxon>
        <taxon>Actinomycetes</taxon>
        <taxon>Pseudonocardiales</taxon>
        <taxon>Pseudonocardiaceae</taxon>
        <taxon>Kutzneria</taxon>
    </lineage>
</organism>
<dbReference type="OrthoDB" id="3296611at2"/>
<feature type="signal peptide" evidence="8">
    <location>
        <begin position="1"/>
        <end position="27"/>
    </location>
</feature>
<evidence type="ECO:0000313" key="10">
    <source>
        <dbReference type="Proteomes" id="UP000256269"/>
    </source>
</evidence>
<keyword evidence="6" id="KW-0326">Glycosidase</keyword>
<sequence length="238" mass="24253">MAKLKYALAALLAAAAVLVPAQLTAQAAPQAPAAASQAAAPKADGGSPTAAELLAKTANCKVVSKGTYTNTQANKKVNICGATGAFFWTSGMNIDCDGQTTAQCNKNTDCCYQNDTSFHLANGKPLSAAVTPYVVIPLPSSRFSYSKNGIKGGDILAVVYKGQVEYAVFGDEGPNNIIGEASYATAKSLGINPDPKNGGTADPVTYIVFPGSKSGAIEDHNATVTAGRKAAAAFVSKN</sequence>
<keyword evidence="5" id="KW-0119">Carbohydrate metabolism</keyword>
<comment type="subcellular location">
    <subcellularLocation>
        <location evidence="1">Secreted</location>
    </subcellularLocation>
</comment>
<evidence type="ECO:0000256" key="2">
    <source>
        <dbReference type="ARBA" id="ARBA00022525"/>
    </source>
</evidence>
<dbReference type="GO" id="GO:0000272">
    <property type="term" value="P:polysaccharide catabolic process"/>
    <property type="evidence" value="ECO:0007669"/>
    <property type="project" value="UniProtKB-KW"/>
</dbReference>
<dbReference type="RefSeq" id="WP_116173223.1">
    <property type="nucleotide sequence ID" value="NZ_CP144375.1"/>
</dbReference>
<evidence type="ECO:0000256" key="6">
    <source>
        <dbReference type="ARBA" id="ARBA00023295"/>
    </source>
</evidence>
<dbReference type="Proteomes" id="UP000256269">
    <property type="component" value="Unassembled WGS sequence"/>
</dbReference>
<evidence type="ECO:0000256" key="4">
    <source>
        <dbReference type="ARBA" id="ARBA00022801"/>
    </source>
</evidence>
<evidence type="ECO:0000256" key="5">
    <source>
        <dbReference type="ARBA" id="ARBA00023277"/>
    </source>
</evidence>
<dbReference type="PANTHER" id="PTHR42061:SF6">
    <property type="entry name" value="ENDO-CHITOSANASE"/>
    <property type="match status" value="1"/>
</dbReference>
<dbReference type="InterPro" id="IPR009939">
    <property type="entry name" value="Chitosanase_fungal"/>
</dbReference>
<dbReference type="GO" id="GO:0016977">
    <property type="term" value="F:chitosanase activity"/>
    <property type="evidence" value="ECO:0007669"/>
    <property type="project" value="InterPro"/>
</dbReference>
<feature type="chain" id="PRO_5017715200" evidence="8">
    <location>
        <begin position="28"/>
        <end position="238"/>
    </location>
</feature>
<dbReference type="GO" id="GO:0005576">
    <property type="term" value="C:extracellular region"/>
    <property type="evidence" value="ECO:0007669"/>
    <property type="project" value="UniProtKB-SubCell"/>
</dbReference>
<dbReference type="EMBL" id="QUNO01000002">
    <property type="protein sequence ID" value="REH54120.1"/>
    <property type="molecule type" value="Genomic_DNA"/>
</dbReference>
<dbReference type="PANTHER" id="PTHR42061">
    <property type="entry name" value="ENDO-CHITOSANASE"/>
    <property type="match status" value="1"/>
</dbReference>
<evidence type="ECO:0000313" key="9">
    <source>
        <dbReference type="EMBL" id="REH54120.1"/>
    </source>
</evidence>
<protein>
    <submittedName>
        <fullName evidence="9">Chitosanase (Glycosyl hydrolase group 75)</fullName>
    </submittedName>
</protein>
<evidence type="ECO:0000256" key="8">
    <source>
        <dbReference type="SAM" id="SignalP"/>
    </source>
</evidence>
<comment type="caution">
    <text evidence="9">The sequence shown here is derived from an EMBL/GenBank/DDBJ whole genome shotgun (WGS) entry which is preliminary data.</text>
</comment>
<accession>A0A3E0I686</accession>
<keyword evidence="2" id="KW-0964">Secreted</keyword>
<evidence type="ECO:0000256" key="1">
    <source>
        <dbReference type="ARBA" id="ARBA00004613"/>
    </source>
</evidence>